<evidence type="ECO:0000313" key="2">
    <source>
        <dbReference type="Proteomes" id="UP000464374"/>
    </source>
</evidence>
<gene>
    <name evidence="1" type="ORF">GWP43_03010</name>
</gene>
<dbReference type="RefSeq" id="WP_162662603.1">
    <property type="nucleotide sequence ID" value="NZ_CP048020.1"/>
</dbReference>
<reference evidence="1 2" key="1">
    <citation type="submission" date="2020-01" db="EMBL/GenBank/DDBJ databases">
        <title>Complete genome sequence of a human oral phylogroup 1 Treponema sp. strain ATCC 700766, originally isolated from periodontitis dental plaque.</title>
        <authorList>
            <person name="Chan Y."/>
            <person name="Huo Y.-B."/>
            <person name="Yu X.-L."/>
            <person name="Zeng H."/>
            <person name="Leung W.-K."/>
            <person name="Watt R.M."/>
        </authorList>
    </citation>
    <scope>NUCLEOTIDE SEQUENCE [LARGE SCALE GENOMIC DNA]</scope>
    <source>
        <strain evidence="1 2">OMZ 804</strain>
    </source>
</reference>
<name>A0A6P1XYG0_9SPIR</name>
<dbReference type="KEGG" id="trz:GWP43_03010"/>
<organism evidence="1 2">
    <name type="scientific">Treponema vincentii</name>
    <dbReference type="NCBI Taxonomy" id="69710"/>
    <lineage>
        <taxon>Bacteria</taxon>
        <taxon>Pseudomonadati</taxon>
        <taxon>Spirochaetota</taxon>
        <taxon>Spirochaetia</taxon>
        <taxon>Spirochaetales</taxon>
        <taxon>Treponemataceae</taxon>
        <taxon>Treponema</taxon>
    </lineage>
</organism>
<dbReference type="EMBL" id="CP048020">
    <property type="protein sequence ID" value="QHX42586.1"/>
    <property type="molecule type" value="Genomic_DNA"/>
</dbReference>
<dbReference type="Proteomes" id="UP000464374">
    <property type="component" value="Chromosome"/>
</dbReference>
<protein>
    <submittedName>
        <fullName evidence="1">Uncharacterized protein</fullName>
    </submittedName>
</protein>
<accession>A0A6P1XYG0</accession>
<proteinExistence type="predicted"/>
<sequence>MRKFFLLLVLVVIGNYGFSNEYEPEKMLTEVNDDVAMYLGGVVAKGTGVTALQTNIVPQGKADIVITSAAGKKFEITGMKCTSMVQALDASNNEVAYMVTLFTVKESSLNKLNKQVKKNQVKFSTLLNTLGEKDLDSEMAGTAEEPDTNTFAKLRNLQVYDIFVKTLESKEIHLQIYVENFHDAKDL</sequence>
<dbReference type="AlphaFoldDB" id="A0A6P1XYG0"/>
<evidence type="ECO:0000313" key="1">
    <source>
        <dbReference type="EMBL" id="QHX42586.1"/>
    </source>
</evidence>